<dbReference type="Pfam" id="PF02899">
    <property type="entry name" value="Phage_int_SAM_1"/>
    <property type="match status" value="1"/>
</dbReference>
<dbReference type="PROSITE" id="PS51898">
    <property type="entry name" value="TYR_RECOMBINASE"/>
    <property type="match status" value="1"/>
</dbReference>
<feature type="domain" description="Tyr recombinase" evidence="5">
    <location>
        <begin position="108"/>
        <end position="291"/>
    </location>
</feature>
<keyword evidence="8" id="KW-1185">Reference proteome</keyword>
<gene>
    <name evidence="7" type="ORF">ACFSUE_04090</name>
</gene>
<feature type="domain" description="Core-binding (CB)" evidence="6">
    <location>
        <begin position="1"/>
        <end position="86"/>
    </location>
</feature>
<dbReference type="Gene3D" id="1.10.150.130">
    <property type="match status" value="1"/>
</dbReference>
<evidence type="ECO:0000259" key="5">
    <source>
        <dbReference type="PROSITE" id="PS51898"/>
    </source>
</evidence>
<dbReference type="SUPFAM" id="SSF56349">
    <property type="entry name" value="DNA breaking-rejoining enzymes"/>
    <property type="match status" value="1"/>
</dbReference>
<dbReference type="InterPro" id="IPR050090">
    <property type="entry name" value="Tyrosine_recombinase_XerCD"/>
</dbReference>
<dbReference type="Proteomes" id="UP001597399">
    <property type="component" value="Unassembled WGS sequence"/>
</dbReference>
<evidence type="ECO:0000313" key="8">
    <source>
        <dbReference type="Proteomes" id="UP001597399"/>
    </source>
</evidence>
<dbReference type="EMBL" id="JBHUMQ010000010">
    <property type="protein sequence ID" value="MFD2692811.1"/>
    <property type="molecule type" value="Genomic_DNA"/>
</dbReference>
<dbReference type="InterPro" id="IPR011010">
    <property type="entry name" value="DNA_brk_join_enz"/>
</dbReference>
<sequence length="299" mass="34535">MRKLVENFLELLNTERGLSKNTIEAYRSDLMHYTNYLSVEKHCSSWQDVTEMIVLNYMYFLRDSGCAPSTIARKAAAIRGLHRYLLLNRKTIADPSYSLELPKTQQSPLPPLLTKNQVEQLLEAPDLRTKIGKRDRALLEVLYATGMRVSECIRLDTSHVNLDLEFIRCLGKKGNERIVPLDSQAIFALHIYIKALHSDEEKVDLNRPLFMNRMNRRLTRQGIWKILKHYAEIAGISVPISPETLRKSLTAHLLQNGAPLEFIDELMGRQHTSAAMQYPRPNRLPLKKVYAMYHPRVKL</sequence>
<name>A0ABW5RZA3_9BACL</name>
<dbReference type="PANTHER" id="PTHR30349">
    <property type="entry name" value="PHAGE INTEGRASE-RELATED"/>
    <property type="match status" value="1"/>
</dbReference>
<dbReference type="Pfam" id="PF00589">
    <property type="entry name" value="Phage_integrase"/>
    <property type="match status" value="1"/>
</dbReference>
<dbReference type="InterPro" id="IPR044068">
    <property type="entry name" value="CB"/>
</dbReference>
<accession>A0ABW5RZA3</accession>
<dbReference type="InterPro" id="IPR013762">
    <property type="entry name" value="Integrase-like_cat_sf"/>
</dbReference>
<keyword evidence="1" id="KW-0229">DNA integration</keyword>
<comment type="caution">
    <text evidence="7">The sequence shown here is derived from an EMBL/GenBank/DDBJ whole genome shotgun (WGS) entry which is preliminary data.</text>
</comment>
<dbReference type="PROSITE" id="PS51900">
    <property type="entry name" value="CB"/>
    <property type="match status" value="1"/>
</dbReference>
<evidence type="ECO:0000256" key="4">
    <source>
        <dbReference type="PROSITE-ProRule" id="PRU01248"/>
    </source>
</evidence>
<organism evidence="7 8">
    <name type="scientific">Sporolactobacillus shoreicorticis</name>
    <dbReference type="NCBI Taxonomy" id="1923877"/>
    <lineage>
        <taxon>Bacteria</taxon>
        <taxon>Bacillati</taxon>
        <taxon>Bacillota</taxon>
        <taxon>Bacilli</taxon>
        <taxon>Bacillales</taxon>
        <taxon>Sporolactobacillaceae</taxon>
        <taxon>Sporolactobacillus</taxon>
    </lineage>
</organism>
<dbReference type="InterPro" id="IPR004107">
    <property type="entry name" value="Integrase_SAM-like_N"/>
</dbReference>
<evidence type="ECO:0000259" key="6">
    <source>
        <dbReference type="PROSITE" id="PS51900"/>
    </source>
</evidence>
<protein>
    <submittedName>
        <fullName evidence="7">Tyrosine-type recombinase/integrase</fullName>
    </submittedName>
</protein>
<keyword evidence="2 4" id="KW-0238">DNA-binding</keyword>
<dbReference type="InterPro" id="IPR002104">
    <property type="entry name" value="Integrase_catalytic"/>
</dbReference>
<dbReference type="PANTHER" id="PTHR30349:SF81">
    <property type="entry name" value="TYROSINE RECOMBINASE XERC"/>
    <property type="match status" value="1"/>
</dbReference>
<proteinExistence type="predicted"/>
<evidence type="ECO:0000256" key="1">
    <source>
        <dbReference type="ARBA" id="ARBA00022908"/>
    </source>
</evidence>
<keyword evidence="3" id="KW-0233">DNA recombination</keyword>
<evidence type="ECO:0000256" key="2">
    <source>
        <dbReference type="ARBA" id="ARBA00023125"/>
    </source>
</evidence>
<dbReference type="Gene3D" id="1.10.443.10">
    <property type="entry name" value="Intergrase catalytic core"/>
    <property type="match status" value="1"/>
</dbReference>
<dbReference type="RefSeq" id="WP_253062816.1">
    <property type="nucleotide sequence ID" value="NZ_JAMXWM010000016.1"/>
</dbReference>
<dbReference type="InterPro" id="IPR010998">
    <property type="entry name" value="Integrase_recombinase_N"/>
</dbReference>
<evidence type="ECO:0000313" key="7">
    <source>
        <dbReference type="EMBL" id="MFD2692811.1"/>
    </source>
</evidence>
<reference evidence="8" key="1">
    <citation type="journal article" date="2019" name="Int. J. Syst. Evol. Microbiol.">
        <title>The Global Catalogue of Microorganisms (GCM) 10K type strain sequencing project: providing services to taxonomists for standard genome sequencing and annotation.</title>
        <authorList>
            <consortium name="The Broad Institute Genomics Platform"/>
            <consortium name="The Broad Institute Genome Sequencing Center for Infectious Disease"/>
            <person name="Wu L."/>
            <person name="Ma J."/>
        </authorList>
    </citation>
    <scope>NUCLEOTIDE SEQUENCE [LARGE SCALE GENOMIC DNA]</scope>
    <source>
        <strain evidence="8">TISTR 2466</strain>
    </source>
</reference>
<evidence type="ECO:0000256" key="3">
    <source>
        <dbReference type="ARBA" id="ARBA00023172"/>
    </source>
</evidence>